<comment type="caution">
    <text evidence="2">The sequence shown here is derived from an EMBL/GenBank/DDBJ whole genome shotgun (WGS) entry which is preliminary data.</text>
</comment>
<sequence>MARSVKGTLMIEGQEIQITNPDKPLWPEVGITKAMYLQKLAAISPFLLRYCRGRLLTTIRYPHGVEGESFYQKNAPEPLPPFVQTHVHENINYVLLNGLPELLWLGNLAALEFHPSLHLAGSNLPCEWMIDLDPTLQEEPRIMEATAIVGDILSSLGLSSVPKTSGATGVQIIVPISEGITFDELRTVGQFVGQYVTEKFPKLFTIERLKKNRGDKIYFDYLQHYSGRTLAAPYTPRARRLGTVSTPLTWDEVRQNVAPTEFHLLNIEERLREKGDLLQSLPPQPIENVIRHLKPPGKGSSKRKG</sequence>
<keyword evidence="3" id="KW-1185">Reference proteome</keyword>
<dbReference type="RefSeq" id="WP_053491668.1">
    <property type="nucleotide sequence ID" value="NZ_LIUT01000003.1"/>
</dbReference>
<organism evidence="2 3">
    <name type="scientific">Paenibacillus solani</name>
    <dbReference type="NCBI Taxonomy" id="1705565"/>
    <lineage>
        <taxon>Bacteria</taxon>
        <taxon>Bacillati</taxon>
        <taxon>Bacillota</taxon>
        <taxon>Bacilli</taxon>
        <taxon>Bacillales</taxon>
        <taxon>Paenibacillaceae</taxon>
        <taxon>Paenibacillus</taxon>
    </lineage>
</organism>
<dbReference type="PANTHER" id="PTHR42705">
    <property type="entry name" value="BIFUNCTIONAL NON-HOMOLOGOUS END JOINING PROTEIN LIGD"/>
    <property type="match status" value="1"/>
</dbReference>
<dbReference type="EMBL" id="LIUT01000003">
    <property type="protein sequence ID" value="KOR82494.1"/>
    <property type="molecule type" value="Genomic_DNA"/>
</dbReference>
<protein>
    <submittedName>
        <fullName evidence="2">DNA polymerase</fullName>
    </submittedName>
</protein>
<dbReference type="OrthoDB" id="9802472at2"/>
<accession>A0A0M1NKU0</accession>
<gene>
    <name evidence="2" type="ORF">AM231_19475</name>
</gene>
<dbReference type="InterPro" id="IPR052171">
    <property type="entry name" value="NHEJ_LigD"/>
</dbReference>
<dbReference type="Proteomes" id="UP000036932">
    <property type="component" value="Unassembled WGS sequence"/>
</dbReference>
<reference evidence="3" key="1">
    <citation type="submission" date="2015-08" db="EMBL/GenBank/DDBJ databases">
        <title>Genome sequencing project for genomic taxonomy and phylogenomics of Bacillus-like bacteria.</title>
        <authorList>
            <person name="Liu B."/>
            <person name="Wang J."/>
            <person name="Zhu Y."/>
            <person name="Liu G."/>
            <person name="Chen Q."/>
            <person name="Chen Z."/>
            <person name="Lan J."/>
            <person name="Che J."/>
            <person name="Ge C."/>
            <person name="Shi H."/>
            <person name="Pan Z."/>
            <person name="Liu X."/>
        </authorList>
    </citation>
    <scope>NUCLEOTIDE SEQUENCE [LARGE SCALE GENOMIC DNA]</scope>
    <source>
        <strain evidence="3">FJAT-22460</strain>
    </source>
</reference>
<dbReference type="Pfam" id="PF21686">
    <property type="entry name" value="LigD_Prim-Pol"/>
    <property type="match status" value="1"/>
</dbReference>
<dbReference type="AlphaFoldDB" id="A0A0M1NKU0"/>
<dbReference type="PANTHER" id="PTHR42705:SF2">
    <property type="entry name" value="BIFUNCTIONAL NON-HOMOLOGOUS END JOINING PROTEIN LIGD"/>
    <property type="match status" value="1"/>
</dbReference>
<evidence type="ECO:0000313" key="3">
    <source>
        <dbReference type="Proteomes" id="UP000036932"/>
    </source>
</evidence>
<name>A0A0M1NKU0_9BACL</name>
<proteinExistence type="predicted"/>
<dbReference type="InterPro" id="IPR014145">
    <property type="entry name" value="LigD_pol_dom"/>
</dbReference>
<dbReference type="Gene3D" id="3.90.920.10">
    <property type="entry name" value="DNA primase, PRIM domain"/>
    <property type="match status" value="1"/>
</dbReference>
<dbReference type="NCBIfam" id="TIGR02778">
    <property type="entry name" value="ligD_pol"/>
    <property type="match status" value="1"/>
</dbReference>
<feature type="domain" description="DNA ligase D polymerase" evidence="1">
    <location>
        <begin position="32"/>
        <end position="277"/>
    </location>
</feature>
<evidence type="ECO:0000259" key="1">
    <source>
        <dbReference type="Pfam" id="PF21686"/>
    </source>
</evidence>
<dbReference type="PATRIC" id="fig|1705565.3.peg.5850"/>
<evidence type="ECO:0000313" key="2">
    <source>
        <dbReference type="EMBL" id="KOR82494.1"/>
    </source>
</evidence>